<dbReference type="Proteomes" id="UP000074382">
    <property type="component" value="Unassembled WGS sequence"/>
</dbReference>
<dbReference type="GO" id="GO:0008703">
    <property type="term" value="F:5-amino-6-(5-phosphoribosylamino)uracil reductase activity"/>
    <property type="evidence" value="ECO:0007669"/>
    <property type="project" value="InterPro"/>
</dbReference>
<evidence type="ECO:0000313" key="2">
    <source>
        <dbReference type="EMBL" id="KUP98378.1"/>
    </source>
</evidence>
<dbReference type="InterPro" id="IPR024072">
    <property type="entry name" value="DHFR-like_dom_sf"/>
</dbReference>
<feature type="domain" description="Bacterial bifunctional deaminase-reductase C-terminal" evidence="1">
    <location>
        <begin position="4"/>
        <end position="187"/>
    </location>
</feature>
<sequence>MGRLTATMFVSLDGVVQAPGAPDEDRQGGFDLGGWLAPYVDESMNEQIAEWFSRADAFLLGRRTYEIFAAYWPRVTDPAHPIAGPLNTLPKYVASRTLDRAEWANTTLIADDLPARVADLKQRTARELQVHGSGDLLRTLTAHDLVDEYRLWICPVLLGRGRRLFPEGAAPKALRLIDTATTDTGVAVHTYLPAGRVRTGEVGAEEA</sequence>
<dbReference type="PANTHER" id="PTHR38011">
    <property type="entry name" value="DIHYDROFOLATE REDUCTASE FAMILY PROTEIN (AFU_ORTHOLOGUE AFUA_8G06820)"/>
    <property type="match status" value="1"/>
</dbReference>
<name>A0A147KMB6_THECS</name>
<gene>
    <name evidence="2" type="ORF">AC529_01975</name>
</gene>
<accession>A0A147KMB6</accession>
<comment type="caution">
    <text evidence="2">The sequence shown here is derived from an EMBL/GenBank/DDBJ whole genome shotgun (WGS) entry which is preliminary data.</text>
</comment>
<dbReference type="Gene3D" id="3.40.430.10">
    <property type="entry name" value="Dihydrofolate Reductase, subunit A"/>
    <property type="match status" value="1"/>
</dbReference>
<organism evidence="2 3">
    <name type="scientific">Thermobifida cellulosilytica TB100</name>
    <dbReference type="NCBI Taxonomy" id="665004"/>
    <lineage>
        <taxon>Bacteria</taxon>
        <taxon>Bacillati</taxon>
        <taxon>Actinomycetota</taxon>
        <taxon>Actinomycetes</taxon>
        <taxon>Streptosporangiales</taxon>
        <taxon>Nocardiopsidaceae</taxon>
        <taxon>Thermobifida</taxon>
    </lineage>
</organism>
<keyword evidence="3" id="KW-1185">Reference proteome</keyword>
<dbReference type="RefSeq" id="WP_068753146.1">
    <property type="nucleotide sequence ID" value="NZ_KQ950180.1"/>
</dbReference>
<dbReference type="OrthoDB" id="7342392at2"/>
<evidence type="ECO:0000259" key="1">
    <source>
        <dbReference type="Pfam" id="PF01872"/>
    </source>
</evidence>
<evidence type="ECO:0000313" key="3">
    <source>
        <dbReference type="Proteomes" id="UP000074382"/>
    </source>
</evidence>
<dbReference type="AlphaFoldDB" id="A0A147KMB6"/>
<proteinExistence type="predicted"/>
<dbReference type="InterPro" id="IPR050765">
    <property type="entry name" value="Riboflavin_Biosynth_HTPR"/>
</dbReference>
<dbReference type="PATRIC" id="fig|665004.4.peg.348"/>
<dbReference type="Pfam" id="PF01872">
    <property type="entry name" value="RibD_C"/>
    <property type="match status" value="1"/>
</dbReference>
<dbReference type="SUPFAM" id="SSF53597">
    <property type="entry name" value="Dihydrofolate reductase-like"/>
    <property type="match status" value="1"/>
</dbReference>
<dbReference type="GO" id="GO:0009231">
    <property type="term" value="P:riboflavin biosynthetic process"/>
    <property type="evidence" value="ECO:0007669"/>
    <property type="project" value="InterPro"/>
</dbReference>
<reference evidence="3" key="1">
    <citation type="journal article" date="2017" name="Acta Aliment.">
        <title>Plant polysaccharide degrading enzyme system of Thermpbifida cellulosilytica TB100 revealed by de novo genome project data.</title>
        <authorList>
            <person name="Toth A."/>
            <person name="Baka E."/>
            <person name="Luzics S."/>
            <person name="Bata-Vidacs I."/>
            <person name="Nagy I."/>
            <person name="Balint B."/>
            <person name="Herceg R."/>
            <person name="Olasz F."/>
            <person name="Wilk T."/>
            <person name="Nagy T."/>
            <person name="Kriszt B."/>
            <person name="Nagy I."/>
            <person name="Kukolya J."/>
        </authorList>
    </citation>
    <scope>NUCLEOTIDE SEQUENCE [LARGE SCALE GENOMIC DNA]</scope>
    <source>
        <strain evidence="3">TB100</strain>
    </source>
</reference>
<protein>
    <submittedName>
        <fullName evidence="2">Deaminase/reductase</fullName>
    </submittedName>
</protein>
<dbReference type="STRING" id="665004.AC529_01975"/>
<dbReference type="PANTHER" id="PTHR38011:SF2">
    <property type="entry name" value="BIFUNCTIONAL DEAMINASE-REDUCTASE DOMAIN PROTEIN"/>
    <property type="match status" value="1"/>
</dbReference>
<dbReference type="InterPro" id="IPR002734">
    <property type="entry name" value="RibDG_C"/>
</dbReference>
<dbReference type="EMBL" id="LGEM01000011">
    <property type="protein sequence ID" value="KUP98378.1"/>
    <property type="molecule type" value="Genomic_DNA"/>
</dbReference>